<reference evidence="2" key="1">
    <citation type="journal article" date="2014" name="Science">
        <title>Ancient hybridizations among the ancestral genomes of bread wheat.</title>
        <authorList>
            <consortium name="International Wheat Genome Sequencing Consortium,"/>
            <person name="Marcussen T."/>
            <person name="Sandve S.R."/>
            <person name="Heier L."/>
            <person name="Spannagl M."/>
            <person name="Pfeifer M."/>
            <person name="Jakobsen K.S."/>
            <person name="Wulff B.B."/>
            <person name="Steuernagel B."/>
            <person name="Mayer K.F."/>
            <person name="Olsen O.A."/>
        </authorList>
    </citation>
    <scope>NUCLEOTIDE SEQUENCE [LARGE SCALE GENOMIC DNA]</scope>
    <source>
        <strain evidence="2">cv. AL8/78</strain>
    </source>
</reference>
<accession>A0A453NEU8</accession>
<sequence>MALLNGACVSSGEKGVSSVSSQILTSLCYLGNAVGQVTWLSVNRQSHSPQPHIYVAVCLIHHHTGQLPLLAGSCAFFTG</sequence>
<dbReference type="AlphaFoldDB" id="A0A453NEU8"/>
<dbReference type="EnsemblPlants" id="AET6Gv20351000.8">
    <property type="protein sequence ID" value="AET6Gv20351000.8"/>
    <property type="gene ID" value="AET6Gv20351000"/>
</dbReference>
<organism evidence="1 2">
    <name type="scientific">Aegilops tauschii subsp. strangulata</name>
    <name type="common">Goatgrass</name>
    <dbReference type="NCBI Taxonomy" id="200361"/>
    <lineage>
        <taxon>Eukaryota</taxon>
        <taxon>Viridiplantae</taxon>
        <taxon>Streptophyta</taxon>
        <taxon>Embryophyta</taxon>
        <taxon>Tracheophyta</taxon>
        <taxon>Spermatophyta</taxon>
        <taxon>Magnoliopsida</taxon>
        <taxon>Liliopsida</taxon>
        <taxon>Poales</taxon>
        <taxon>Poaceae</taxon>
        <taxon>BOP clade</taxon>
        <taxon>Pooideae</taxon>
        <taxon>Triticodae</taxon>
        <taxon>Triticeae</taxon>
        <taxon>Triticinae</taxon>
        <taxon>Aegilops</taxon>
    </lineage>
</organism>
<dbReference type="Gramene" id="AET6Gv20351000.8">
    <property type="protein sequence ID" value="AET6Gv20351000.8"/>
    <property type="gene ID" value="AET6Gv20351000"/>
</dbReference>
<reference evidence="1" key="5">
    <citation type="journal article" date="2021" name="G3 (Bethesda)">
        <title>Aegilops tauschii genome assembly Aet v5.0 features greater sequence contiguity and improved annotation.</title>
        <authorList>
            <person name="Wang L."/>
            <person name="Zhu T."/>
            <person name="Rodriguez J.C."/>
            <person name="Deal K.R."/>
            <person name="Dubcovsky J."/>
            <person name="McGuire P.E."/>
            <person name="Lux T."/>
            <person name="Spannagl M."/>
            <person name="Mayer K.F.X."/>
            <person name="Baldrich P."/>
            <person name="Meyers B.C."/>
            <person name="Huo N."/>
            <person name="Gu Y.Q."/>
            <person name="Zhou H."/>
            <person name="Devos K.M."/>
            <person name="Bennetzen J.L."/>
            <person name="Unver T."/>
            <person name="Budak H."/>
            <person name="Gulick P.J."/>
            <person name="Galiba G."/>
            <person name="Kalapos B."/>
            <person name="Nelson D.R."/>
            <person name="Li P."/>
            <person name="You F.M."/>
            <person name="Luo M.C."/>
            <person name="Dvorak J."/>
        </authorList>
    </citation>
    <scope>NUCLEOTIDE SEQUENCE [LARGE SCALE GENOMIC DNA]</scope>
    <source>
        <strain evidence="1">cv. AL8/78</strain>
    </source>
</reference>
<evidence type="ECO:0000313" key="2">
    <source>
        <dbReference type="Proteomes" id="UP000015105"/>
    </source>
</evidence>
<reference evidence="1" key="4">
    <citation type="submission" date="2019-03" db="UniProtKB">
        <authorList>
            <consortium name="EnsemblPlants"/>
        </authorList>
    </citation>
    <scope>IDENTIFICATION</scope>
</reference>
<name>A0A453NEU8_AEGTS</name>
<proteinExistence type="predicted"/>
<evidence type="ECO:0000313" key="1">
    <source>
        <dbReference type="EnsemblPlants" id="AET6Gv20351000.8"/>
    </source>
</evidence>
<reference evidence="2" key="2">
    <citation type="journal article" date="2017" name="Nat. Plants">
        <title>The Aegilops tauschii genome reveals multiple impacts of transposons.</title>
        <authorList>
            <person name="Zhao G."/>
            <person name="Zou C."/>
            <person name="Li K."/>
            <person name="Wang K."/>
            <person name="Li T."/>
            <person name="Gao L."/>
            <person name="Zhang X."/>
            <person name="Wang H."/>
            <person name="Yang Z."/>
            <person name="Liu X."/>
            <person name="Jiang W."/>
            <person name="Mao L."/>
            <person name="Kong X."/>
            <person name="Jiao Y."/>
            <person name="Jia J."/>
        </authorList>
    </citation>
    <scope>NUCLEOTIDE SEQUENCE [LARGE SCALE GENOMIC DNA]</scope>
    <source>
        <strain evidence="2">cv. AL8/78</strain>
    </source>
</reference>
<protein>
    <submittedName>
        <fullName evidence="1">Uncharacterized protein</fullName>
    </submittedName>
</protein>
<keyword evidence="2" id="KW-1185">Reference proteome</keyword>
<dbReference type="Proteomes" id="UP000015105">
    <property type="component" value="Chromosome 6D"/>
</dbReference>
<reference evidence="1" key="3">
    <citation type="journal article" date="2017" name="Nature">
        <title>Genome sequence of the progenitor of the wheat D genome Aegilops tauschii.</title>
        <authorList>
            <person name="Luo M.C."/>
            <person name="Gu Y.Q."/>
            <person name="Puiu D."/>
            <person name="Wang H."/>
            <person name="Twardziok S.O."/>
            <person name="Deal K.R."/>
            <person name="Huo N."/>
            <person name="Zhu T."/>
            <person name="Wang L."/>
            <person name="Wang Y."/>
            <person name="McGuire P.E."/>
            <person name="Liu S."/>
            <person name="Long H."/>
            <person name="Ramasamy R.K."/>
            <person name="Rodriguez J.C."/>
            <person name="Van S.L."/>
            <person name="Yuan L."/>
            <person name="Wang Z."/>
            <person name="Xia Z."/>
            <person name="Xiao L."/>
            <person name="Anderson O.D."/>
            <person name="Ouyang S."/>
            <person name="Liang Y."/>
            <person name="Zimin A.V."/>
            <person name="Pertea G."/>
            <person name="Qi P."/>
            <person name="Bennetzen J.L."/>
            <person name="Dai X."/>
            <person name="Dawson M.W."/>
            <person name="Muller H.G."/>
            <person name="Kugler K."/>
            <person name="Rivarola-Duarte L."/>
            <person name="Spannagl M."/>
            <person name="Mayer K.F.X."/>
            <person name="Lu F.H."/>
            <person name="Bevan M.W."/>
            <person name="Leroy P."/>
            <person name="Li P."/>
            <person name="You F.M."/>
            <person name="Sun Q."/>
            <person name="Liu Z."/>
            <person name="Lyons E."/>
            <person name="Wicker T."/>
            <person name="Salzberg S.L."/>
            <person name="Devos K.M."/>
            <person name="Dvorak J."/>
        </authorList>
    </citation>
    <scope>NUCLEOTIDE SEQUENCE [LARGE SCALE GENOMIC DNA]</scope>
    <source>
        <strain evidence="1">cv. AL8/78</strain>
    </source>
</reference>